<dbReference type="EMBL" id="CP081297">
    <property type="protein sequence ID" value="QZD86569.1"/>
    <property type="molecule type" value="Genomic_DNA"/>
</dbReference>
<dbReference type="Pfam" id="PF05118">
    <property type="entry name" value="Asp_Arg_Hydrox"/>
    <property type="match status" value="1"/>
</dbReference>
<keyword evidence="4" id="KW-0812">Transmembrane</keyword>
<protein>
    <submittedName>
        <fullName evidence="6">Aspartyl/asparaginyl beta-hydroxylase domain-containing protein</fullName>
    </submittedName>
</protein>
<evidence type="ECO:0000313" key="7">
    <source>
        <dbReference type="Proteomes" id="UP000824280"/>
    </source>
</evidence>
<dbReference type="RefSeq" id="WP_221422113.1">
    <property type="nucleotide sequence ID" value="NZ_CP081297.1"/>
</dbReference>
<reference evidence="6 7" key="1">
    <citation type="submission" date="2021-08" db="EMBL/GenBank/DDBJ databases">
        <title>Comparative Genomics Analysis of the Genus Qipengyuania Reveals Extensive Genetic Diversity and Metabolic Versatility, Including the Description of Fifteen Novel Species.</title>
        <authorList>
            <person name="Liu Y."/>
        </authorList>
    </citation>
    <scope>NUCLEOTIDE SEQUENCE [LARGE SCALE GENOMIC DNA]</scope>
    <source>
        <strain evidence="6 7">1XM2-8</strain>
    </source>
</reference>
<evidence type="ECO:0000256" key="3">
    <source>
        <dbReference type="ARBA" id="ARBA00023002"/>
    </source>
</evidence>
<dbReference type="InterPro" id="IPR027443">
    <property type="entry name" value="IPNS-like_sf"/>
</dbReference>
<keyword evidence="4" id="KW-1133">Transmembrane helix</keyword>
<proteinExistence type="inferred from homology"/>
<gene>
    <name evidence="6" type="ORF">K3166_10110</name>
</gene>
<keyword evidence="7" id="KW-1185">Reference proteome</keyword>
<keyword evidence="2" id="KW-0223">Dioxygenase</keyword>
<evidence type="ECO:0000256" key="4">
    <source>
        <dbReference type="SAM" id="Phobius"/>
    </source>
</evidence>
<evidence type="ECO:0000256" key="2">
    <source>
        <dbReference type="ARBA" id="ARBA00022964"/>
    </source>
</evidence>
<evidence type="ECO:0000259" key="5">
    <source>
        <dbReference type="Pfam" id="PF05118"/>
    </source>
</evidence>
<keyword evidence="4" id="KW-0472">Membrane</keyword>
<evidence type="ECO:0000256" key="1">
    <source>
        <dbReference type="ARBA" id="ARBA00007730"/>
    </source>
</evidence>
<dbReference type="SUPFAM" id="SSF51197">
    <property type="entry name" value="Clavaminate synthase-like"/>
    <property type="match status" value="1"/>
</dbReference>
<dbReference type="Gene3D" id="2.60.120.330">
    <property type="entry name" value="B-lactam Antibiotic, Isopenicillin N Synthase, Chain"/>
    <property type="match status" value="1"/>
</dbReference>
<evidence type="ECO:0000313" key="6">
    <source>
        <dbReference type="EMBL" id="QZD86569.1"/>
    </source>
</evidence>
<sequence length="374" mass="41009">MDGLRAFKRIFAFLLAQAGLLLAGMIFHALEIVRHAPASLPVITEMLFGALTLMILRLAWPMASSSIELFWGTSVKLLVKRWMHPSLTIGAIACLVCAAVLAIGGGSEVALAVAQTIAVGAFLVPFAISCALLISAIRRLRAYRNGIGMMTANAGSAAGLQRAKASISSELGESETTVRPNPQGFTFAGLTSKPWHDAADFDWVAGFENSVDAITEEFERVNARYREGIRKYKYAGLDGGHWKSFQFVTRHRELTENAELCPITTSLLKTIPHYPSFRDAMFSILDGGGVIRPHRDVSNVFLTMHLPLIVPGNGFMEVAGLRKEWRKGEAMIFDSSYHHQAQNNADSPRVVLLVDFLHPELTEKEAAWVTASRL</sequence>
<dbReference type="PANTHER" id="PTHR46332">
    <property type="entry name" value="ASPARTATE BETA-HYDROXYLASE DOMAIN-CONTAINING PROTEIN 2"/>
    <property type="match status" value="1"/>
</dbReference>
<dbReference type="InterPro" id="IPR051821">
    <property type="entry name" value="Asp/Asn_beta-hydroxylase"/>
</dbReference>
<feature type="transmembrane region" description="Helical" evidence="4">
    <location>
        <begin position="39"/>
        <end position="60"/>
    </location>
</feature>
<organism evidence="6 7">
    <name type="scientific">Qipengyuania psychrotolerans</name>
    <dbReference type="NCBI Taxonomy" id="2867238"/>
    <lineage>
        <taxon>Bacteria</taxon>
        <taxon>Pseudomonadati</taxon>
        <taxon>Pseudomonadota</taxon>
        <taxon>Alphaproteobacteria</taxon>
        <taxon>Sphingomonadales</taxon>
        <taxon>Erythrobacteraceae</taxon>
        <taxon>Qipengyuania</taxon>
    </lineage>
</organism>
<comment type="similarity">
    <text evidence="1">Belongs to the aspartyl/asparaginyl beta-hydroxylase family.</text>
</comment>
<dbReference type="PANTHER" id="PTHR46332:SF5">
    <property type="entry name" value="ASPARTATE BETA-HYDROXYLASE DOMAIN CONTAINING 2"/>
    <property type="match status" value="1"/>
</dbReference>
<keyword evidence="3" id="KW-0560">Oxidoreductase</keyword>
<accession>A0ABX8ZED5</accession>
<name>A0ABX8ZED5_9SPHN</name>
<feature type="transmembrane region" description="Helical" evidence="4">
    <location>
        <begin position="109"/>
        <end position="134"/>
    </location>
</feature>
<feature type="domain" description="Aspartyl/asparaginy/proline hydroxylase" evidence="5">
    <location>
        <begin position="209"/>
        <end position="359"/>
    </location>
</feature>
<feature type="transmembrane region" description="Helical" evidence="4">
    <location>
        <begin position="81"/>
        <end position="103"/>
    </location>
</feature>
<dbReference type="Proteomes" id="UP000824280">
    <property type="component" value="Chromosome"/>
</dbReference>
<dbReference type="InterPro" id="IPR007803">
    <property type="entry name" value="Asp/Arg/Pro-Hydrxlase"/>
</dbReference>